<evidence type="ECO:0000259" key="1">
    <source>
        <dbReference type="Pfam" id="PF00085"/>
    </source>
</evidence>
<dbReference type="InterPro" id="IPR013766">
    <property type="entry name" value="Thioredoxin_domain"/>
</dbReference>
<sequence>MFEITNSEQIKDAINQNQVSLFYFSGENCSVCKVLKPKIEEEVTKNFPKIKLYEIKTDIYKELTSQFTVFSIPTTIIFFEGKEFKRYGRTMSIPLFLEEIKRPYDLMGE</sequence>
<organism evidence="2 3">
    <name type="scientific">Arcobacter defluvii</name>
    <dbReference type="NCBI Taxonomy" id="873191"/>
    <lineage>
        <taxon>Bacteria</taxon>
        <taxon>Pseudomonadati</taxon>
        <taxon>Campylobacterota</taxon>
        <taxon>Epsilonproteobacteria</taxon>
        <taxon>Campylobacterales</taxon>
        <taxon>Arcobacteraceae</taxon>
        <taxon>Arcobacter</taxon>
    </lineage>
</organism>
<dbReference type="CDD" id="cd02947">
    <property type="entry name" value="TRX_family"/>
    <property type="match status" value="1"/>
</dbReference>
<evidence type="ECO:0000313" key="3">
    <source>
        <dbReference type="Proteomes" id="UP000503313"/>
    </source>
</evidence>
<protein>
    <submittedName>
        <fullName evidence="2">Thioredoxin</fullName>
    </submittedName>
</protein>
<dbReference type="GO" id="GO:0015035">
    <property type="term" value="F:protein-disulfide reductase activity"/>
    <property type="evidence" value="ECO:0007669"/>
    <property type="project" value="TreeGrafter"/>
</dbReference>
<dbReference type="AlphaFoldDB" id="A0AAE7BDT5"/>
<gene>
    <name evidence="2" type="ORF">ADFLV_0610</name>
</gene>
<name>A0AAE7BDT5_9BACT</name>
<dbReference type="GO" id="GO:0005737">
    <property type="term" value="C:cytoplasm"/>
    <property type="evidence" value="ECO:0007669"/>
    <property type="project" value="TreeGrafter"/>
</dbReference>
<dbReference type="EMBL" id="CP053835">
    <property type="protein sequence ID" value="QKF76668.1"/>
    <property type="molecule type" value="Genomic_DNA"/>
</dbReference>
<dbReference type="SUPFAM" id="SSF52833">
    <property type="entry name" value="Thioredoxin-like"/>
    <property type="match status" value="1"/>
</dbReference>
<accession>A0AAE7BDT5</accession>
<dbReference type="PANTHER" id="PTHR45663:SF11">
    <property type="entry name" value="GEO12009P1"/>
    <property type="match status" value="1"/>
</dbReference>
<proteinExistence type="predicted"/>
<dbReference type="Pfam" id="PF00085">
    <property type="entry name" value="Thioredoxin"/>
    <property type="match status" value="1"/>
</dbReference>
<evidence type="ECO:0000313" key="2">
    <source>
        <dbReference type="EMBL" id="QKF76668.1"/>
    </source>
</evidence>
<dbReference type="Gene3D" id="3.40.30.10">
    <property type="entry name" value="Glutaredoxin"/>
    <property type="match status" value="1"/>
</dbReference>
<feature type="domain" description="Thioredoxin" evidence="1">
    <location>
        <begin position="5"/>
        <end position="88"/>
    </location>
</feature>
<keyword evidence="3" id="KW-1185">Reference proteome</keyword>
<reference evidence="2 3" key="1">
    <citation type="submission" date="2020-05" db="EMBL/GenBank/DDBJ databases">
        <title>Complete genome sequencing of Campylobacter and Arcobacter type strains.</title>
        <authorList>
            <person name="Miller W.G."/>
            <person name="Yee E."/>
        </authorList>
    </citation>
    <scope>NUCLEOTIDE SEQUENCE [LARGE SCALE GENOMIC DNA]</scope>
    <source>
        <strain evidence="2 3">LMG 25694</strain>
    </source>
</reference>
<dbReference type="Proteomes" id="UP000503313">
    <property type="component" value="Chromosome"/>
</dbReference>
<dbReference type="PANTHER" id="PTHR45663">
    <property type="entry name" value="GEO12009P1"/>
    <property type="match status" value="1"/>
</dbReference>
<dbReference type="RefSeq" id="WP_014473317.1">
    <property type="nucleotide sequence ID" value="NZ_CP053835.1"/>
</dbReference>
<dbReference type="InterPro" id="IPR036249">
    <property type="entry name" value="Thioredoxin-like_sf"/>
</dbReference>
<dbReference type="KEGG" id="adz:ADFLV_0610"/>